<keyword evidence="2" id="KW-1185">Reference proteome</keyword>
<comment type="caution">
    <text evidence="1">The sequence shown here is derived from an EMBL/GenBank/DDBJ whole genome shotgun (WGS) entry which is preliminary data.</text>
</comment>
<dbReference type="Proteomes" id="UP000886885">
    <property type="component" value="Chromosome 12D"/>
</dbReference>
<evidence type="ECO:0000313" key="1">
    <source>
        <dbReference type="EMBL" id="KAG6752902.1"/>
    </source>
</evidence>
<evidence type="ECO:0000313" key="2">
    <source>
        <dbReference type="Proteomes" id="UP000886885"/>
    </source>
</evidence>
<dbReference type="OrthoDB" id="860616at2759"/>
<reference evidence="1" key="1">
    <citation type="journal article" date="2020" name="bioRxiv">
        <title>Hybrid origin of Populus tomentosa Carr. identified through genome sequencing and phylogenomic analysis.</title>
        <authorList>
            <person name="An X."/>
            <person name="Gao K."/>
            <person name="Chen Z."/>
            <person name="Li J."/>
            <person name="Yang X."/>
            <person name="Yang X."/>
            <person name="Zhou J."/>
            <person name="Guo T."/>
            <person name="Zhao T."/>
            <person name="Huang S."/>
            <person name="Miao D."/>
            <person name="Khan W.U."/>
            <person name="Rao P."/>
            <person name="Ye M."/>
            <person name="Lei B."/>
            <person name="Liao W."/>
            <person name="Wang J."/>
            <person name="Ji L."/>
            <person name="Li Y."/>
            <person name="Guo B."/>
            <person name="Mustafa N.S."/>
            <person name="Li S."/>
            <person name="Yun Q."/>
            <person name="Keller S.R."/>
            <person name="Mao J."/>
            <person name="Zhang R."/>
            <person name="Strauss S.H."/>
        </authorList>
    </citation>
    <scope>NUCLEOTIDE SEQUENCE</scope>
    <source>
        <strain evidence="1">GM15</strain>
        <tissue evidence="1">Leaf</tissue>
    </source>
</reference>
<proteinExistence type="predicted"/>
<gene>
    <name evidence="1" type="ORF">POTOM_042942</name>
</gene>
<dbReference type="PANTHER" id="PTHR33702">
    <property type="entry name" value="BNAA09G40010D PROTEIN"/>
    <property type="match status" value="1"/>
</dbReference>
<organism evidence="1 2">
    <name type="scientific">Populus tomentosa</name>
    <name type="common">Chinese white poplar</name>
    <dbReference type="NCBI Taxonomy" id="118781"/>
    <lineage>
        <taxon>Eukaryota</taxon>
        <taxon>Viridiplantae</taxon>
        <taxon>Streptophyta</taxon>
        <taxon>Embryophyta</taxon>
        <taxon>Tracheophyta</taxon>
        <taxon>Spermatophyta</taxon>
        <taxon>Magnoliopsida</taxon>
        <taxon>eudicotyledons</taxon>
        <taxon>Gunneridae</taxon>
        <taxon>Pentapetalae</taxon>
        <taxon>rosids</taxon>
        <taxon>fabids</taxon>
        <taxon>Malpighiales</taxon>
        <taxon>Salicaceae</taxon>
        <taxon>Saliceae</taxon>
        <taxon>Populus</taxon>
    </lineage>
</organism>
<accession>A0A8X8CG89</accession>
<sequence length="97" mass="11857">MEKVASIFGSGVIKRCRRRRLYRRLSDKNNVRGRSRWKLWRIRVMPKLQQKSVLRMKLLRRFRDGYVKRMLCFARQFVQLNNGTVFLFRRVSKAPQL</sequence>
<dbReference type="AlphaFoldDB" id="A0A8X8CG89"/>
<dbReference type="PANTHER" id="PTHR33702:SF22">
    <property type="match status" value="1"/>
</dbReference>
<protein>
    <submittedName>
        <fullName evidence="1">Uncharacterized protein</fullName>
    </submittedName>
</protein>
<name>A0A8X8CG89_POPTO</name>
<dbReference type="EMBL" id="JAAWWB010000024">
    <property type="protein sequence ID" value="KAG6752902.1"/>
    <property type="molecule type" value="Genomic_DNA"/>
</dbReference>